<dbReference type="Proteomes" id="UP000004277">
    <property type="component" value="Unassembled WGS sequence"/>
</dbReference>
<name>A0ACD3SLQ5_9BURK</name>
<accession>A0ACD3SLQ5</accession>
<gene>
    <name evidence="1" type="ORF">MW7_014180</name>
</gene>
<dbReference type="EMBL" id="AKCV02000025">
    <property type="protein sequence ID" value="TMS57103.1"/>
    <property type="molecule type" value="Genomic_DNA"/>
</dbReference>
<sequence length="145" mass="16163">MPAPAEPDHAALAPAYPPRLLARSRGARIAWMALGWLALLAGAIGIFLPVLPTTPFVLLAAACFARGSARFYFWLCSHRIFGPLVRDWQTHRSIPRRAKWLAIGMMWTSMAISTWLFRERTSVVLALLATGLLLTVMLARIPTRR</sequence>
<proteinExistence type="predicted"/>
<evidence type="ECO:0000313" key="2">
    <source>
        <dbReference type="Proteomes" id="UP000004277"/>
    </source>
</evidence>
<keyword evidence="2" id="KW-1185">Reference proteome</keyword>
<organism evidence="1 2">
    <name type="scientific">Imbroritus primus</name>
    <dbReference type="NCBI Taxonomy" id="3058603"/>
    <lineage>
        <taxon>Bacteria</taxon>
        <taxon>Pseudomonadati</taxon>
        <taxon>Pseudomonadota</taxon>
        <taxon>Betaproteobacteria</taxon>
        <taxon>Burkholderiales</taxon>
        <taxon>Burkholderiaceae</taxon>
        <taxon>Imbroritus</taxon>
    </lineage>
</organism>
<reference evidence="1" key="1">
    <citation type="submission" date="2019-05" db="EMBL/GenBank/DDBJ databases">
        <title>Revised genome assembly of Burkholderiaceae (previously Ralstonia) sp. PBA.</title>
        <authorList>
            <person name="Gan H.M."/>
        </authorList>
    </citation>
    <scope>NUCLEOTIDE SEQUENCE</scope>
    <source>
        <strain evidence="1">PBA</strain>
    </source>
</reference>
<protein>
    <submittedName>
        <fullName evidence="1">DUF454 domain-containing protein</fullName>
    </submittedName>
</protein>
<evidence type="ECO:0000313" key="1">
    <source>
        <dbReference type="EMBL" id="TMS57103.1"/>
    </source>
</evidence>
<comment type="caution">
    <text evidence="1">The sequence shown here is derived from an EMBL/GenBank/DDBJ whole genome shotgun (WGS) entry which is preliminary data.</text>
</comment>